<evidence type="ECO:0000256" key="3">
    <source>
        <dbReference type="ARBA" id="ARBA00022737"/>
    </source>
</evidence>
<dbReference type="PANTHER" id="PTHR46208:SF1">
    <property type="entry name" value="MITOCHONDRIAL IMPORT RECEPTOR SUBUNIT TOM70"/>
    <property type="match status" value="1"/>
</dbReference>
<keyword evidence="2 8" id="KW-0812">Transmembrane</keyword>
<evidence type="ECO:0000256" key="5">
    <source>
        <dbReference type="ARBA" id="ARBA00022989"/>
    </source>
</evidence>
<evidence type="ECO:0000256" key="8">
    <source>
        <dbReference type="SAM" id="Phobius"/>
    </source>
</evidence>
<reference evidence="10" key="1">
    <citation type="journal article" date="2019" name="Int. J. Syst. Evol. Microbiol.">
        <title>The Global Catalogue of Microorganisms (GCM) 10K type strain sequencing project: providing services to taxonomists for standard genome sequencing and annotation.</title>
        <authorList>
            <consortium name="The Broad Institute Genomics Platform"/>
            <consortium name="The Broad Institute Genome Sequencing Center for Infectious Disease"/>
            <person name="Wu L."/>
            <person name="Ma J."/>
        </authorList>
    </citation>
    <scope>NUCLEOTIDE SEQUENCE [LARGE SCALE GENOMIC DNA]</scope>
    <source>
        <strain evidence="10">CGMCC 1.16031</strain>
    </source>
</reference>
<sequence length="716" mass="80551">MLKRFLSELRRRRVFQTLLPYLGVVWLLLQVASVLQPMLHFSQTASAIFGLILLFSIPLVAYLSWYYDFGLDGIRQVEESDGTIRPLRLRHWLWLMMIIGLSGVVGFQYYQSLQSSINKQAEGLSKQLTARSIAVLSFRDVSQNQEQLYLAQGMSETLSQMLGQEPALKVLSSSSVFALQQQSLLPVDIAHRLQADILLNGNVRLTGSKLRVYAELLDPISSKVLWSDTFDRQLNDVFQVQEDIARSVLNLLQDQYLAPGSLQASQKTAASDAYLLYLQGRAAYRKQTAADMQVARDLFRQAIAMDPEYALAYAAEADSVVMLADTPNTFGVLQPDVALRLANEKLDAALLRAPELAEAHAVRGHTMWLLSNDPLAAIDALNKAIELNPSLANAYMWRFQAQNQLGHYADALVSLQQAHELDPVSIATSYNLGWELMVRGQLDEATRQFEQLSKDFPDSPMGIEGLANVALMRGDLAQSAVYRQRIWQQSPQNPQFRDNYLIILYSLGLTELAQQVSDEPSWQSSNLLIEGKYRDFIAEQEFNLAANPGEPWVQFEAAWYHSLVGERARAVQLLTELNGQFTDAEQYAMPMCSPALEIAWAFQQRQDNKAAQIISQCKQQVKEAKTSGKVDSFVDYTAARIAALQGDKPTMITELNSALKHGWREWWTKMDPLLAPYLSDPEITDMMAFLDRELAHQKQLAITLLTPEHPATQGKE</sequence>
<keyword evidence="4" id="KW-0802">TPR repeat</keyword>
<keyword evidence="6 8" id="KW-0472">Membrane</keyword>
<protein>
    <submittedName>
        <fullName evidence="9">Tetratricopeptide repeat protein</fullName>
    </submittedName>
</protein>
<dbReference type="Gene3D" id="1.25.40.10">
    <property type="entry name" value="Tetratricopeptide repeat domain"/>
    <property type="match status" value="2"/>
</dbReference>
<dbReference type="RefSeq" id="WP_131259188.1">
    <property type="nucleotide sequence ID" value="NZ_JBHSUS010000001.1"/>
</dbReference>
<dbReference type="SUPFAM" id="SSF48452">
    <property type="entry name" value="TPR-like"/>
    <property type="match status" value="1"/>
</dbReference>
<keyword evidence="10" id="KW-1185">Reference proteome</keyword>
<evidence type="ECO:0000256" key="6">
    <source>
        <dbReference type="ARBA" id="ARBA00023136"/>
    </source>
</evidence>
<comment type="caution">
    <text evidence="9">The sequence shown here is derived from an EMBL/GenBank/DDBJ whole genome shotgun (WGS) entry which is preliminary data.</text>
</comment>
<evidence type="ECO:0000256" key="1">
    <source>
        <dbReference type="ARBA" id="ARBA00004167"/>
    </source>
</evidence>
<dbReference type="PANTHER" id="PTHR46208">
    <property type="entry name" value="MITOCHONDRIAL IMPORT RECEPTOR SUBUNIT TOM70"/>
    <property type="match status" value="1"/>
</dbReference>
<evidence type="ECO:0000256" key="4">
    <source>
        <dbReference type="ARBA" id="ARBA00022803"/>
    </source>
</evidence>
<feature type="transmembrane region" description="Helical" evidence="8">
    <location>
        <begin position="45"/>
        <end position="67"/>
    </location>
</feature>
<dbReference type="InterPro" id="IPR011990">
    <property type="entry name" value="TPR-like_helical_dom_sf"/>
</dbReference>
<comment type="subcellular location">
    <subcellularLocation>
        <location evidence="1">Membrane</location>
        <topology evidence="1">Single-pass membrane protein</topology>
    </subcellularLocation>
</comment>
<evidence type="ECO:0000313" key="9">
    <source>
        <dbReference type="EMBL" id="MFC6439088.1"/>
    </source>
</evidence>
<proteinExistence type="inferred from homology"/>
<accession>A0ABW1XFX3</accession>
<organism evidence="9 10">
    <name type="scientific">Pseudobowmanella zhangzhouensis</name>
    <dbReference type="NCBI Taxonomy" id="1537679"/>
    <lineage>
        <taxon>Bacteria</taxon>
        <taxon>Pseudomonadati</taxon>
        <taxon>Pseudomonadota</taxon>
        <taxon>Gammaproteobacteria</taxon>
        <taxon>Alteromonadales</taxon>
        <taxon>Alteromonadaceae</taxon>
    </lineage>
</organism>
<dbReference type="InterPro" id="IPR019734">
    <property type="entry name" value="TPR_rpt"/>
</dbReference>
<comment type="similarity">
    <text evidence="7">Belongs to the Tom70 family.</text>
</comment>
<feature type="transmembrane region" description="Helical" evidence="8">
    <location>
        <begin position="21"/>
        <end position="39"/>
    </location>
</feature>
<evidence type="ECO:0000256" key="2">
    <source>
        <dbReference type="ARBA" id="ARBA00022692"/>
    </source>
</evidence>
<keyword evidence="5 8" id="KW-1133">Transmembrane helix</keyword>
<evidence type="ECO:0000256" key="7">
    <source>
        <dbReference type="ARBA" id="ARBA00038030"/>
    </source>
</evidence>
<keyword evidence="3" id="KW-0677">Repeat</keyword>
<evidence type="ECO:0000313" key="10">
    <source>
        <dbReference type="Proteomes" id="UP001596364"/>
    </source>
</evidence>
<dbReference type="EMBL" id="JBHSUS010000001">
    <property type="protein sequence ID" value="MFC6439088.1"/>
    <property type="molecule type" value="Genomic_DNA"/>
</dbReference>
<dbReference type="Proteomes" id="UP001596364">
    <property type="component" value="Unassembled WGS sequence"/>
</dbReference>
<feature type="transmembrane region" description="Helical" evidence="8">
    <location>
        <begin position="92"/>
        <end position="110"/>
    </location>
</feature>
<gene>
    <name evidence="9" type="ORF">ACFP85_02830</name>
</gene>
<name>A0ABW1XFX3_9ALTE</name>
<dbReference type="Gene3D" id="3.40.50.10070">
    <property type="entry name" value="TolB, N-terminal domain"/>
    <property type="match status" value="1"/>
</dbReference>
<dbReference type="SMART" id="SM00028">
    <property type="entry name" value="TPR"/>
    <property type="match status" value="4"/>
</dbReference>